<keyword evidence="3" id="KW-0411">Iron-sulfur</keyword>
<keyword evidence="2" id="KW-0408">Iron</keyword>
<dbReference type="GO" id="GO:0003824">
    <property type="term" value="F:catalytic activity"/>
    <property type="evidence" value="ECO:0007669"/>
    <property type="project" value="InterPro"/>
</dbReference>
<dbReference type="GO" id="GO:0051536">
    <property type="term" value="F:iron-sulfur cluster binding"/>
    <property type="evidence" value="ECO:0007669"/>
    <property type="project" value="UniProtKB-KW"/>
</dbReference>
<dbReference type="PANTHER" id="PTHR43432:SF3">
    <property type="entry name" value="SLR0285 PROTEIN"/>
    <property type="match status" value="1"/>
</dbReference>
<dbReference type="Gene3D" id="3.80.30.30">
    <property type="match status" value="1"/>
</dbReference>
<dbReference type="SFLD" id="SFLDS00029">
    <property type="entry name" value="Radical_SAM"/>
    <property type="match status" value="1"/>
</dbReference>
<dbReference type="GO" id="GO:0046872">
    <property type="term" value="F:metal ion binding"/>
    <property type="evidence" value="ECO:0007669"/>
    <property type="project" value="UniProtKB-KW"/>
</dbReference>
<dbReference type="InterPro" id="IPR007197">
    <property type="entry name" value="rSAM"/>
</dbReference>
<proteinExistence type="predicted"/>
<keyword evidence="1" id="KW-0479">Metal-binding</keyword>
<name>A0A8S5U271_9CAUD</name>
<evidence type="ECO:0000256" key="3">
    <source>
        <dbReference type="ARBA" id="ARBA00023014"/>
    </source>
</evidence>
<dbReference type="SFLD" id="SFLDG01084">
    <property type="entry name" value="Uncharacterised_Radical_SAM_Su"/>
    <property type="match status" value="1"/>
</dbReference>
<organism evidence="4">
    <name type="scientific">Siphoviridae sp. ctqzz19</name>
    <dbReference type="NCBI Taxonomy" id="2825682"/>
    <lineage>
        <taxon>Viruses</taxon>
        <taxon>Duplodnaviria</taxon>
        <taxon>Heunggongvirae</taxon>
        <taxon>Uroviricota</taxon>
        <taxon>Caudoviricetes</taxon>
    </lineage>
</organism>
<dbReference type="PANTHER" id="PTHR43432">
    <property type="entry name" value="SLR0285 PROTEIN"/>
    <property type="match status" value="1"/>
</dbReference>
<reference evidence="4" key="1">
    <citation type="journal article" date="2021" name="Proc. Natl. Acad. Sci. U.S.A.">
        <title>A Catalog of Tens of Thousands of Viruses from Human Metagenomes Reveals Hidden Associations with Chronic Diseases.</title>
        <authorList>
            <person name="Tisza M.J."/>
            <person name="Buck C.B."/>
        </authorList>
    </citation>
    <scope>NUCLEOTIDE SEQUENCE</scope>
    <source>
        <strain evidence="4">Ctqzz19</strain>
    </source>
</reference>
<evidence type="ECO:0000256" key="1">
    <source>
        <dbReference type="ARBA" id="ARBA00022723"/>
    </source>
</evidence>
<sequence length="343" mass="39490">MIRCGLQCLTCDYPINFDTYMGCSHACKYCYSKRKYSIKNVEPIKMAKKIQSFIDGNRTVYTNWCDWDIPLHWGAMSDPFQPVEKELKSSLECLEVFAKTKYPFIVSTKNPVLLTEEPYLSLIEQCNVVLQVSMACNKYDKLETGCPTYEERLKAVKTLNSKVKRIIARVRPYFVDCYKDILKEIPRYKEAGIYAISVSGYYTPHKTRGMSKAGRYYTFPNDLLYPQFMALKKECHKNGISFLCSESGLEHLGDNLNCCGCDGLEDFKPNTYNISHLALDEVEPNATEAMKKTNTFQPFKAIGQTQAWALKCKNKSFEQLMLEIGGDRIDWIREQKEVYNGNV</sequence>
<dbReference type="EMBL" id="BK015988">
    <property type="protein sequence ID" value="DAF88555.1"/>
    <property type="molecule type" value="Genomic_DNA"/>
</dbReference>
<dbReference type="InterPro" id="IPR040086">
    <property type="entry name" value="MJ0683-like"/>
</dbReference>
<evidence type="ECO:0000313" key="4">
    <source>
        <dbReference type="EMBL" id="DAF88555.1"/>
    </source>
</evidence>
<evidence type="ECO:0000256" key="2">
    <source>
        <dbReference type="ARBA" id="ARBA00023004"/>
    </source>
</evidence>
<protein>
    <submittedName>
        <fullName evidence="4">DNA repair photolyase</fullName>
    </submittedName>
</protein>
<accession>A0A8S5U271</accession>